<feature type="region of interest" description="Disordered" evidence="4">
    <location>
        <begin position="47"/>
        <end position="141"/>
    </location>
</feature>
<evidence type="ECO:0000256" key="3">
    <source>
        <dbReference type="PROSITE-ProRule" id="PRU00023"/>
    </source>
</evidence>
<evidence type="ECO:0000256" key="1">
    <source>
        <dbReference type="ARBA" id="ARBA00022737"/>
    </source>
</evidence>
<evidence type="ECO:0000256" key="4">
    <source>
        <dbReference type="SAM" id="MobiDB-lite"/>
    </source>
</evidence>
<dbReference type="OrthoDB" id="296285at2759"/>
<dbReference type="EMBL" id="CCKQ01005990">
    <property type="protein sequence ID" value="CDW77266.1"/>
    <property type="molecule type" value="Genomic_DNA"/>
</dbReference>
<dbReference type="PANTHER" id="PTHR24198">
    <property type="entry name" value="ANKYRIN REPEAT AND PROTEIN KINASE DOMAIN-CONTAINING PROTEIN"/>
    <property type="match status" value="1"/>
</dbReference>
<dbReference type="Gene3D" id="1.25.40.20">
    <property type="entry name" value="Ankyrin repeat-containing domain"/>
    <property type="match status" value="4"/>
</dbReference>
<keyword evidence="1" id="KW-0677">Repeat</keyword>
<dbReference type="Proteomes" id="UP000039865">
    <property type="component" value="Unassembled WGS sequence"/>
</dbReference>
<dbReference type="InterPro" id="IPR002110">
    <property type="entry name" value="Ankyrin_rpt"/>
</dbReference>
<sequence>MQSNSNPMMFVDQKMLQTFQATMQLPPNVIMPPQSEYIQRQLDQARKSLRTSNPGNRRSIKSLKTRAQSQLDQNNHIYAQKQTRVQQQGLSYNSSSQKRPSLQISNQTTQQPKQSAKLQKSQSSQELLSKNKAKANAREGKAQNIQIEVIKEFEFKDTETKPNDTPAGSKFKFNLQPLKISLISSPKENDKLTDSSSKRDNPHSKDQDQEKQDKVAPLDGQKRPSILASFQSAYLNINPEKSKDVSIISQSLKNLMFGKKTTGSPYNPMRSSPYQSQKTQGRSNPLDNLDTSISSGPGAFKLAPPSTNEIILRSRLAVVDRMNENLSEDDDVYNDESLFMHSLISTNEIITNQIFERVFLNDLSGIKKLFEGFQTFYDKKKKCNLRDLYKRTCLFYSLFHNNSYDMVEFLVQSGCDTLYLDCKGRTVLHYACILGCDKKIIQFLIDYSKELDQFRAHTKEAMEEFKNRPIKNFDMTPSTQDIMKQIELWKLGITTQPSEQVRGKKKANNCVSLLEYHAMGHQTSKLREYFQAKVDKELLKQQRQAQIFTKEQEELFKRLKFEKKYKKTDEYIESLIQFVNLVDNKGMTALHYCVKNGQEELIKCLVSNQANLLIRDYKLRMPVDCNIKNDQEINAILRAQRLVFEDDYTKMKKSKNTNEVKKSINMFIDEPSRLTTMKFLQKRRLVIDQKNLASKNNNSLEQFIYGLYKDNVLTYLMRINDYQTFDYILKRGVSPLASNENDMNAIHLAIKLEKMNFLSYLLEGDFDGYLNDGFSEEIIQQKYENILAKLNEKERYEKKEWILQSLKGLDRCTLNEGFTPLILALKSEKQEVSHYIMQIAYVRERLRQDESTNTDIRREFSKLEDFIQYSDKKQKTALLTSAQHGHLECFQALFKMGANFYGQCAKLNNALHYGIMSENEKLIQYISWSDAENSTGYGYMHNQRNIRGMIPIDYDRKKRFYDTIYHVWESASILKSGTAFDRLNQLIKNGTYKVNQQTIQGLNTPLHFAVMHENVKAMQALLKFPGIQMNIKNREGKIPYDLAHLIANKTSQFQICNTLQKALSQQFKVGIQQTPSLFAKLTQQASENQSQYHAKQVSINEDHLLDPSPVKQKLQSKNHQKTIMPHHQFTITEHGHLYENVPLKQKELKIIDQDEDLPLIRIHESSSSLNELASGTNTMANKDSYHQDNPEFHSQQTCSPLGGQYTSSKLLDARDILKTKLAEYSEYVRNPHLLVGKFPLEIYKKWFDQYNQMYSNREHERLSELFAEMYASLKDKHDQSIKQQIAMMQAGPLKDGQRNSDAYILGKRQFNNENYLTFKQIEGYIDLITQRFEMSPHEGKLFKDFLPIYYEDTKISIVEFCQNMMNKFRIYQQTKQYLTDNK</sequence>
<dbReference type="SUPFAM" id="SSF48403">
    <property type="entry name" value="Ankyrin repeat"/>
    <property type="match status" value="1"/>
</dbReference>
<feature type="region of interest" description="Disordered" evidence="4">
    <location>
        <begin position="182"/>
        <end position="223"/>
    </location>
</feature>
<dbReference type="InterPro" id="IPR036770">
    <property type="entry name" value="Ankyrin_rpt-contain_sf"/>
</dbReference>
<proteinExistence type="predicted"/>
<keyword evidence="2 3" id="KW-0040">ANK repeat</keyword>
<dbReference type="InParanoid" id="A0A078A5T3"/>
<dbReference type="SMART" id="SM00248">
    <property type="entry name" value="ANK"/>
    <property type="match status" value="8"/>
</dbReference>
<dbReference type="PROSITE" id="PS50088">
    <property type="entry name" value="ANK_REPEAT"/>
    <property type="match status" value="1"/>
</dbReference>
<feature type="compositionally biased region" description="Polar residues" evidence="4">
    <location>
        <begin position="65"/>
        <end position="109"/>
    </location>
</feature>
<evidence type="ECO:0000313" key="6">
    <source>
        <dbReference type="Proteomes" id="UP000039865"/>
    </source>
</evidence>
<reference evidence="5 6" key="1">
    <citation type="submission" date="2014-06" db="EMBL/GenBank/DDBJ databases">
        <authorList>
            <person name="Swart Estienne"/>
        </authorList>
    </citation>
    <scope>NUCLEOTIDE SEQUENCE [LARGE SCALE GENOMIC DNA]</scope>
    <source>
        <strain evidence="5 6">130c</strain>
    </source>
</reference>
<feature type="repeat" description="ANK" evidence="3">
    <location>
        <begin position="585"/>
        <end position="617"/>
    </location>
</feature>
<dbReference type="PANTHER" id="PTHR24198:SF165">
    <property type="entry name" value="ANKYRIN REPEAT-CONTAINING PROTEIN-RELATED"/>
    <property type="match status" value="1"/>
</dbReference>
<dbReference type="Pfam" id="PF00023">
    <property type="entry name" value="Ank"/>
    <property type="match status" value="2"/>
</dbReference>
<protein>
    <submittedName>
        <fullName evidence="5">Ankyrin repeat</fullName>
    </submittedName>
</protein>
<feature type="compositionally biased region" description="Low complexity" evidence="4">
    <location>
        <begin position="110"/>
        <end position="130"/>
    </location>
</feature>
<evidence type="ECO:0000256" key="2">
    <source>
        <dbReference type="ARBA" id="ARBA00023043"/>
    </source>
</evidence>
<feature type="compositionally biased region" description="Basic and acidic residues" evidence="4">
    <location>
        <begin position="187"/>
        <end position="222"/>
    </location>
</feature>
<feature type="region of interest" description="Disordered" evidence="4">
    <location>
        <begin position="259"/>
        <end position="284"/>
    </location>
</feature>
<organism evidence="5 6">
    <name type="scientific">Stylonychia lemnae</name>
    <name type="common">Ciliate</name>
    <dbReference type="NCBI Taxonomy" id="5949"/>
    <lineage>
        <taxon>Eukaryota</taxon>
        <taxon>Sar</taxon>
        <taxon>Alveolata</taxon>
        <taxon>Ciliophora</taxon>
        <taxon>Intramacronucleata</taxon>
        <taxon>Spirotrichea</taxon>
        <taxon>Stichotrichia</taxon>
        <taxon>Sporadotrichida</taxon>
        <taxon>Oxytrichidae</taxon>
        <taxon>Stylonychinae</taxon>
        <taxon>Stylonychia</taxon>
    </lineage>
</organism>
<evidence type="ECO:0000313" key="5">
    <source>
        <dbReference type="EMBL" id="CDW77266.1"/>
    </source>
</evidence>
<accession>A0A078A5T3</accession>
<feature type="compositionally biased region" description="Polar residues" evidence="4">
    <location>
        <begin position="261"/>
        <end position="284"/>
    </location>
</feature>
<name>A0A078A5T3_STYLE</name>
<dbReference type="PROSITE" id="PS50297">
    <property type="entry name" value="ANK_REP_REGION"/>
    <property type="match status" value="1"/>
</dbReference>
<dbReference type="Pfam" id="PF12796">
    <property type="entry name" value="Ank_2"/>
    <property type="match status" value="1"/>
</dbReference>
<keyword evidence="6" id="KW-1185">Reference proteome</keyword>
<gene>
    <name evidence="5" type="primary">Contig8282.g8835</name>
    <name evidence="5" type="ORF">STYLEM_6226</name>
</gene>